<comment type="caution">
    <text evidence="2">The sequence shown here is derived from an EMBL/GenBank/DDBJ whole genome shotgun (WGS) entry which is preliminary data.</text>
</comment>
<accession>A0AAV1TD98</accession>
<feature type="compositionally biased region" description="Low complexity" evidence="1">
    <location>
        <begin position="21"/>
        <end position="39"/>
    </location>
</feature>
<feature type="region of interest" description="Disordered" evidence="1">
    <location>
        <begin position="1"/>
        <end position="47"/>
    </location>
</feature>
<organism evidence="2 3">
    <name type="scientific">Peronospora matthiolae</name>
    <dbReference type="NCBI Taxonomy" id="2874970"/>
    <lineage>
        <taxon>Eukaryota</taxon>
        <taxon>Sar</taxon>
        <taxon>Stramenopiles</taxon>
        <taxon>Oomycota</taxon>
        <taxon>Peronosporomycetes</taxon>
        <taxon>Peronosporales</taxon>
        <taxon>Peronosporaceae</taxon>
        <taxon>Peronospora</taxon>
    </lineage>
</organism>
<reference evidence="2" key="1">
    <citation type="submission" date="2024-01" db="EMBL/GenBank/DDBJ databases">
        <authorList>
            <person name="Webb A."/>
        </authorList>
    </citation>
    <scope>NUCLEOTIDE SEQUENCE</scope>
    <source>
        <strain evidence="2">Pm1</strain>
    </source>
</reference>
<evidence type="ECO:0000313" key="3">
    <source>
        <dbReference type="Proteomes" id="UP001162060"/>
    </source>
</evidence>
<dbReference type="EMBL" id="CAKLBY020000046">
    <property type="protein sequence ID" value="CAK7917472.1"/>
    <property type="molecule type" value="Genomic_DNA"/>
</dbReference>
<feature type="region of interest" description="Disordered" evidence="1">
    <location>
        <begin position="78"/>
        <end position="99"/>
    </location>
</feature>
<evidence type="ECO:0000256" key="1">
    <source>
        <dbReference type="SAM" id="MobiDB-lite"/>
    </source>
</evidence>
<evidence type="ECO:0000313" key="2">
    <source>
        <dbReference type="EMBL" id="CAK7917472.1"/>
    </source>
</evidence>
<name>A0AAV1TD98_9STRA</name>
<gene>
    <name evidence="2" type="ORF">PM001_LOCUS5604</name>
</gene>
<sequence length="99" mass="10273">MSDPVHPDQASPPASGSRPLGSSSTIPTSGVGTSTPTSTAIPDSSTVPVTEFDCSAAVASAQMGEDWWVFHRDLSVATLSNPRSGQDLRRPKCPNSGFE</sequence>
<dbReference type="AlphaFoldDB" id="A0AAV1TD98"/>
<protein>
    <submittedName>
        <fullName evidence="2">Uncharacterized protein</fullName>
    </submittedName>
</protein>
<dbReference type="Proteomes" id="UP001162060">
    <property type="component" value="Unassembled WGS sequence"/>
</dbReference>
<proteinExistence type="predicted"/>